<feature type="compositionally biased region" description="Pro residues" evidence="1">
    <location>
        <begin position="34"/>
        <end position="50"/>
    </location>
</feature>
<keyword evidence="4" id="KW-1185">Reference proteome</keyword>
<dbReference type="AlphaFoldDB" id="A0A9P6FKL8"/>
<gene>
    <name evidence="3" type="ORF">BGW38_008179</name>
</gene>
<dbReference type="EMBL" id="JAABOA010005564">
    <property type="protein sequence ID" value="KAF9575918.1"/>
    <property type="molecule type" value="Genomic_DNA"/>
</dbReference>
<protein>
    <submittedName>
        <fullName evidence="3">Uncharacterized protein</fullName>
    </submittedName>
</protein>
<feature type="signal peptide" evidence="2">
    <location>
        <begin position="1"/>
        <end position="18"/>
    </location>
</feature>
<dbReference type="Proteomes" id="UP000780801">
    <property type="component" value="Unassembled WGS sequence"/>
</dbReference>
<reference evidence="3" key="1">
    <citation type="journal article" date="2020" name="Fungal Divers.">
        <title>Resolving the Mortierellaceae phylogeny through synthesis of multi-gene phylogenetics and phylogenomics.</title>
        <authorList>
            <person name="Vandepol N."/>
            <person name="Liber J."/>
            <person name="Desiro A."/>
            <person name="Na H."/>
            <person name="Kennedy M."/>
            <person name="Barry K."/>
            <person name="Grigoriev I.V."/>
            <person name="Miller A.N."/>
            <person name="O'Donnell K."/>
            <person name="Stajich J.E."/>
            <person name="Bonito G."/>
        </authorList>
    </citation>
    <scope>NUCLEOTIDE SEQUENCE</scope>
    <source>
        <strain evidence="3">KOD1015</strain>
    </source>
</reference>
<sequence length="192" mass="19608">MHFFRGLLALVLLGVLDGQLVSVMAQLVSPPNPQPGPAVIPNPAPSPSVPNPANDAPKPNPVTTGNNGATTPPAGSIVTTVTVINGTTTTVTLTLTAAAPPAVQQPQTTSLIPKAPQSVLLIQSTTFGKVLPAAGPVDDQVESHFWDRFAPPSDGGIPKPKGSDAASLGSPFSVVQCLVIVTLSWLVLNHGR</sequence>
<feature type="region of interest" description="Disordered" evidence="1">
    <location>
        <begin position="34"/>
        <end position="75"/>
    </location>
</feature>
<comment type="caution">
    <text evidence="3">The sequence shown here is derived from an EMBL/GenBank/DDBJ whole genome shotgun (WGS) entry which is preliminary data.</text>
</comment>
<proteinExistence type="predicted"/>
<evidence type="ECO:0000313" key="4">
    <source>
        <dbReference type="Proteomes" id="UP000780801"/>
    </source>
</evidence>
<evidence type="ECO:0000256" key="1">
    <source>
        <dbReference type="SAM" id="MobiDB-lite"/>
    </source>
</evidence>
<evidence type="ECO:0000313" key="3">
    <source>
        <dbReference type="EMBL" id="KAF9575918.1"/>
    </source>
</evidence>
<organism evidence="3 4">
    <name type="scientific">Lunasporangiospora selenospora</name>
    <dbReference type="NCBI Taxonomy" id="979761"/>
    <lineage>
        <taxon>Eukaryota</taxon>
        <taxon>Fungi</taxon>
        <taxon>Fungi incertae sedis</taxon>
        <taxon>Mucoromycota</taxon>
        <taxon>Mortierellomycotina</taxon>
        <taxon>Mortierellomycetes</taxon>
        <taxon>Mortierellales</taxon>
        <taxon>Mortierellaceae</taxon>
        <taxon>Lunasporangiospora</taxon>
    </lineage>
</organism>
<feature type="chain" id="PRO_5040112086" evidence="2">
    <location>
        <begin position="19"/>
        <end position="192"/>
    </location>
</feature>
<keyword evidence="2" id="KW-0732">Signal</keyword>
<accession>A0A9P6FKL8</accession>
<name>A0A9P6FKL8_9FUNG</name>
<dbReference type="OrthoDB" id="2447669at2759"/>
<feature type="non-terminal residue" evidence="3">
    <location>
        <position position="192"/>
    </location>
</feature>
<evidence type="ECO:0000256" key="2">
    <source>
        <dbReference type="SAM" id="SignalP"/>
    </source>
</evidence>